<keyword evidence="2" id="KW-1185">Reference proteome</keyword>
<proteinExistence type="predicted"/>
<organism evidence="1 2">
    <name type="scientific">Triticum urartu</name>
    <name type="common">Red wild einkorn</name>
    <name type="synonym">Crithodium urartu</name>
    <dbReference type="NCBI Taxonomy" id="4572"/>
    <lineage>
        <taxon>Eukaryota</taxon>
        <taxon>Viridiplantae</taxon>
        <taxon>Streptophyta</taxon>
        <taxon>Embryophyta</taxon>
        <taxon>Tracheophyta</taxon>
        <taxon>Spermatophyta</taxon>
        <taxon>Magnoliopsida</taxon>
        <taxon>Liliopsida</taxon>
        <taxon>Poales</taxon>
        <taxon>Poaceae</taxon>
        <taxon>BOP clade</taxon>
        <taxon>Pooideae</taxon>
        <taxon>Triticodae</taxon>
        <taxon>Triticeae</taxon>
        <taxon>Triticinae</taxon>
        <taxon>Triticum</taxon>
    </lineage>
</organism>
<reference evidence="1" key="2">
    <citation type="submission" date="2018-03" db="EMBL/GenBank/DDBJ databases">
        <title>The Triticum urartu genome reveals the dynamic nature of wheat genome evolution.</title>
        <authorList>
            <person name="Ling H."/>
            <person name="Ma B."/>
            <person name="Shi X."/>
            <person name="Liu H."/>
            <person name="Dong L."/>
            <person name="Sun H."/>
            <person name="Cao Y."/>
            <person name="Gao Q."/>
            <person name="Zheng S."/>
            <person name="Li Y."/>
            <person name="Yu Y."/>
            <person name="Du H."/>
            <person name="Qi M."/>
            <person name="Li Y."/>
            <person name="Yu H."/>
            <person name="Cui Y."/>
            <person name="Wang N."/>
            <person name="Chen C."/>
            <person name="Wu H."/>
            <person name="Zhao Y."/>
            <person name="Zhang J."/>
            <person name="Li Y."/>
            <person name="Zhou W."/>
            <person name="Zhang B."/>
            <person name="Hu W."/>
            <person name="Eijk M."/>
            <person name="Tang J."/>
            <person name="Witsenboer H."/>
            <person name="Zhao S."/>
            <person name="Li Z."/>
            <person name="Zhang A."/>
            <person name="Wang D."/>
            <person name="Liang C."/>
        </authorList>
    </citation>
    <scope>NUCLEOTIDE SEQUENCE [LARGE SCALE GENOMIC DNA]</scope>
    <source>
        <strain evidence="1">cv. G1812</strain>
    </source>
</reference>
<evidence type="ECO:0000313" key="1">
    <source>
        <dbReference type="EnsemblPlants" id="TuG1812G0100002793.01.T01.cds449703"/>
    </source>
</evidence>
<reference evidence="2" key="1">
    <citation type="journal article" date="2013" name="Nature">
        <title>Draft genome of the wheat A-genome progenitor Triticum urartu.</title>
        <authorList>
            <person name="Ling H.Q."/>
            <person name="Zhao S."/>
            <person name="Liu D."/>
            <person name="Wang J."/>
            <person name="Sun H."/>
            <person name="Zhang C."/>
            <person name="Fan H."/>
            <person name="Li D."/>
            <person name="Dong L."/>
            <person name="Tao Y."/>
            <person name="Gao C."/>
            <person name="Wu H."/>
            <person name="Li Y."/>
            <person name="Cui Y."/>
            <person name="Guo X."/>
            <person name="Zheng S."/>
            <person name="Wang B."/>
            <person name="Yu K."/>
            <person name="Liang Q."/>
            <person name="Yang W."/>
            <person name="Lou X."/>
            <person name="Chen J."/>
            <person name="Feng M."/>
            <person name="Jian J."/>
            <person name="Zhang X."/>
            <person name="Luo G."/>
            <person name="Jiang Y."/>
            <person name="Liu J."/>
            <person name="Wang Z."/>
            <person name="Sha Y."/>
            <person name="Zhang B."/>
            <person name="Wu H."/>
            <person name="Tang D."/>
            <person name="Shen Q."/>
            <person name="Xue P."/>
            <person name="Zou S."/>
            <person name="Wang X."/>
            <person name="Liu X."/>
            <person name="Wang F."/>
            <person name="Yang Y."/>
            <person name="An X."/>
            <person name="Dong Z."/>
            <person name="Zhang K."/>
            <person name="Zhang X."/>
            <person name="Luo M.C."/>
            <person name="Dvorak J."/>
            <person name="Tong Y."/>
            <person name="Wang J."/>
            <person name="Yang H."/>
            <person name="Li Z."/>
            <person name="Wang D."/>
            <person name="Zhang A."/>
            <person name="Wang J."/>
        </authorList>
    </citation>
    <scope>NUCLEOTIDE SEQUENCE</scope>
    <source>
        <strain evidence="2">cv. G1812</strain>
    </source>
</reference>
<evidence type="ECO:0000313" key="2">
    <source>
        <dbReference type="Proteomes" id="UP000015106"/>
    </source>
</evidence>
<dbReference type="AlphaFoldDB" id="A0A8R7P2P6"/>
<protein>
    <submittedName>
        <fullName evidence="1">Uncharacterized protein</fullName>
    </submittedName>
</protein>
<reference evidence="1" key="3">
    <citation type="submission" date="2022-06" db="UniProtKB">
        <authorList>
            <consortium name="EnsemblPlants"/>
        </authorList>
    </citation>
    <scope>IDENTIFICATION</scope>
</reference>
<dbReference type="Gramene" id="TuG1812G0100002793.01.T01">
    <property type="protein sequence ID" value="TuG1812G0100002793.01.T01.cds449703"/>
    <property type="gene ID" value="TuG1812G0100002793.01"/>
</dbReference>
<dbReference type="Proteomes" id="UP000015106">
    <property type="component" value="Chromosome 1"/>
</dbReference>
<dbReference type="EnsemblPlants" id="TuG1812G0100002793.01.T01">
    <property type="protein sequence ID" value="TuG1812G0100002793.01.T01.cds449703"/>
    <property type="gene ID" value="TuG1812G0100002793.01"/>
</dbReference>
<sequence length="145" mass="16237">MNATPPWIWPSSTPPLHPLSTSLPTCVLTTTSHKARVEATTSCSAPPLPYELEATTLAHRRHHFFARRRAAMALFFIFNQLQLFDLSVPAFYFAGCSNFHPRAPIFDSLVPTFFPVGSSFSRRWFQLLISPVATIPLLTVATFES</sequence>
<accession>A0A8R7P2P6</accession>
<name>A0A8R7P2P6_TRIUA</name>